<proteinExistence type="predicted"/>
<evidence type="ECO:0000313" key="3">
    <source>
        <dbReference type="EMBL" id="KAL3082573.1"/>
    </source>
</evidence>
<dbReference type="InterPro" id="IPR036872">
    <property type="entry name" value="CH_dom_sf"/>
</dbReference>
<gene>
    <name evidence="3" type="ORF">niasHT_030587</name>
</gene>
<dbReference type="PANTHER" id="PTHR18947:SF28">
    <property type="entry name" value="GIRDIN, ISOFORM A"/>
    <property type="match status" value="1"/>
</dbReference>
<accession>A0ABD2ISN8</accession>
<feature type="compositionally biased region" description="Low complexity" evidence="2">
    <location>
        <begin position="1394"/>
        <end position="1417"/>
    </location>
</feature>
<feature type="coiled-coil region" evidence="1">
    <location>
        <begin position="497"/>
        <end position="524"/>
    </location>
</feature>
<sequence length="2008" mass="222866">MDEGQFWSCALGEWVKDCVCGTSTADPWPILDPSQWPIVPSLQLRYAELCDGVALNLVLCYMTSNDTVGLVLLHQHNNQSAKNVVERSESLSSGVSSAGGGSVNGGGGGGTVATQHQPSQAVRLRHFQHLLNGLRQFYRRNSVLVLSLPDVMSIVKFPVPEVSGNEMHKLLGLLLGAAVQSPQREHFIERIKRMRPEVQAELAEEIQRVTSGAGGPNSPVLNLDMLLAELEDGGGQSDGAVPATQQHQHQQQQSQHIVAMLERALRERDEFANGMMEMAQEMDNDENGGGGSSAALTTCSSSCNGDIGPAAGGKSVKQHNAIASTFDRRSPSPNSAHERHANVELAAAKAELRKLRNENDEKEDMLVDLQDELERQRVEIGRLQAERLDLVKDARAAKDLRDEMECMQHKLTRLERLETEAEKMRTKLGELDFYKSRMNSLKEDNRLVQETCRVMEEQLEQCQRKLTAHLEVETKLIESQANNKSLQLDLTKTRAHVEDLLVENGRLERELKANLQRHAQLERAMQHCNAAEEARACASSPSGGDTLHDSKLKARLSNGEGASNPAEMFELRAELNAHEKLAEEKITECQHLRANLELARKEVREAEERETVLRTDIDKLEKELAEQRRTTVPMQTHQLTVDKLESTEQKSQQLEQRFTAQLDTLQREKFEAEAQLQTQKRQQRDCRAEMDALRERVACDADQWERQRKALESERNALRARLDIEEANARELHAAKCEAESAARNAAEYERQVHEREERMRKLETELAQQRQQTDAEKKKSQLYREELITEQNRLSDLLGRLRSVCLMALRSGADEAADTSCCLEPTCMQDDLQLIAIIDDLLMKALTDARREADALRVQQQKQIRELDDLKRDIQNLRKTGHELNASDDQLLVENRNIKEQVILLQERLQRAQNEESTRTAELQAAKREIDELQQKAFTHSRTSAELSNAQLCLRTRQLQEDQLRAEQANLRVQLETALKGSADMQKRLDSLELIHSALASDHDRLQNLHQMLSSDYDRVKREKEILRQKIKGEKMTTEQILRAEFTRERNQLEKALDMERIERQREMRRMAELETEMANLHKELDEMNAEDNADELRRLRMSDCAQKSSINSLNVIIQQLNNALTEKDLELGNLRRQVEMLRQYNGEENRTLIKQIELLLIQNHQLHNRSDAFYAEQKELQEKLMTLRRHKEKLEEKIMEQYKQMDTRKSAERTTFMKRAAKLISKSPSRKGGKEQLQHLSLASAAANSASASSERSEEDSSIYSTDELLTTTAATTPPASRGANALAHSPPPPPPCPPPAAAAACTNVAATTVPVAPAANGCATLSQRNNSQYGTTGGNSQFVGGGNNNGGSMRSNAIYACPSTMSPHHHQFQNQHPPPPIPPSNPPPINTTPTTTTNIMTAAATPKASSAPSSNRTRQHCNTPSVTIATFPGGLPPPPPPSQHRQHQRQLSTDECANTTSTSSGSGGGGCLSLEKQSSTTSSSSSSSASASVVQRFFSRTTLLRRSTPVASRVPVTSSERKNSLSRTATVAAAARRQRVPPPATLLHPMLLAQQQQSHQHFTVTLLRDWSTCSTFEMHQLPVRTSNNRPSRCSTSLYSSISSVYSNKQCLGGGCSIERGTICANGVVAADHLHHHHQHHSAPHNHVLRQAPLAPLNNSLLLRARNGRFGGSLRCPPPATTVGTMVRSFADPTQQLINHHNNNIIAEQQQQHQLPACCKVMQRDDVIGIAEEQRENHTVLQYATVQTPKIVHRHAELPTKMPATTTMVPAQQQQFVVSSRPPPPPYPGIQNSTAKMAVSSGTVAKRGSPPSSIGSNNSSCRSLPPSPYLGARTNANFCQQQQQQHFPNPRDSSTPKSNSNGSSPSSITSNKPPFSSSNCLGNKIYSTQSSSNIVVANGSGGNSSTAATTATIVAEDNCNQMRGELVPRNTVAERAEKASSVYENVAATGERREAVEPAAPREANYGGNDGANDHNYEQHGPPQNGHGGERREGPKGEIWYEFGCV</sequence>
<organism evidence="3 4">
    <name type="scientific">Heterodera trifolii</name>
    <dbReference type="NCBI Taxonomy" id="157864"/>
    <lineage>
        <taxon>Eukaryota</taxon>
        <taxon>Metazoa</taxon>
        <taxon>Ecdysozoa</taxon>
        <taxon>Nematoda</taxon>
        <taxon>Chromadorea</taxon>
        <taxon>Rhabditida</taxon>
        <taxon>Tylenchina</taxon>
        <taxon>Tylenchomorpha</taxon>
        <taxon>Tylenchoidea</taxon>
        <taxon>Heteroderidae</taxon>
        <taxon>Heteroderinae</taxon>
        <taxon>Heterodera</taxon>
    </lineage>
</organism>
<keyword evidence="1" id="KW-0175">Coiled coil</keyword>
<feature type="coiled-coil region" evidence="1">
    <location>
        <begin position="1179"/>
        <end position="1206"/>
    </location>
</feature>
<evidence type="ECO:0008006" key="5">
    <source>
        <dbReference type="Google" id="ProtNLM"/>
    </source>
</evidence>
<name>A0ABD2ISN8_9BILA</name>
<reference evidence="3 4" key="1">
    <citation type="submission" date="2024-10" db="EMBL/GenBank/DDBJ databases">
        <authorList>
            <person name="Kim D."/>
        </authorList>
    </citation>
    <scope>NUCLEOTIDE SEQUENCE [LARGE SCALE GENOMIC DNA]</scope>
    <source>
        <strain evidence="3">BH-2024</strain>
    </source>
</reference>
<feature type="compositionally biased region" description="Pro residues" evidence="2">
    <location>
        <begin position="1292"/>
        <end position="1303"/>
    </location>
</feature>
<feature type="compositionally biased region" description="Pro residues" evidence="2">
    <location>
        <begin position="1379"/>
        <end position="1393"/>
    </location>
</feature>
<feature type="region of interest" description="Disordered" evidence="2">
    <location>
        <begin position="1277"/>
        <end position="1303"/>
    </location>
</feature>
<dbReference type="Proteomes" id="UP001620626">
    <property type="component" value="Unassembled WGS sequence"/>
</dbReference>
<feature type="region of interest" description="Disordered" evidence="2">
    <location>
        <begin position="1368"/>
        <end position="1495"/>
    </location>
</feature>
<evidence type="ECO:0000256" key="2">
    <source>
        <dbReference type="SAM" id="MobiDB-lite"/>
    </source>
</evidence>
<dbReference type="Gene3D" id="1.10.418.10">
    <property type="entry name" value="Calponin-like domain"/>
    <property type="match status" value="1"/>
</dbReference>
<feature type="compositionally biased region" description="Polar residues" evidence="2">
    <location>
        <begin position="1792"/>
        <end position="1805"/>
    </location>
</feature>
<feature type="coiled-coil region" evidence="1">
    <location>
        <begin position="338"/>
        <end position="465"/>
    </location>
</feature>
<feature type="compositionally biased region" description="Gly residues" evidence="2">
    <location>
        <begin position="97"/>
        <end position="111"/>
    </location>
</feature>
<dbReference type="PANTHER" id="PTHR18947">
    <property type="entry name" value="HOOK PROTEINS"/>
    <property type="match status" value="1"/>
</dbReference>
<evidence type="ECO:0000313" key="4">
    <source>
        <dbReference type="Proteomes" id="UP001620626"/>
    </source>
</evidence>
<feature type="region of interest" description="Disordered" evidence="2">
    <location>
        <begin position="1842"/>
        <end position="1878"/>
    </location>
</feature>
<dbReference type="SUPFAM" id="SSF116907">
    <property type="entry name" value="Hook domain"/>
    <property type="match status" value="1"/>
</dbReference>
<feature type="region of interest" description="Disordered" evidence="2">
    <location>
        <begin position="92"/>
        <end position="118"/>
    </location>
</feature>
<evidence type="ECO:0000256" key="1">
    <source>
        <dbReference type="SAM" id="Coils"/>
    </source>
</evidence>
<keyword evidence="4" id="KW-1185">Reference proteome</keyword>
<dbReference type="EMBL" id="JBICBT010001106">
    <property type="protein sequence ID" value="KAL3082573.1"/>
    <property type="molecule type" value="Genomic_DNA"/>
</dbReference>
<feature type="compositionally biased region" description="Low complexity" evidence="2">
    <location>
        <begin position="1481"/>
        <end position="1495"/>
    </location>
</feature>
<feature type="region of interest" description="Disordered" evidence="2">
    <location>
        <begin position="1950"/>
        <end position="2001"/>
    </location>
</feature>
<feature type="compositionally biased region" description="Low complexity" evidence="2">
    <location>
        <begin position="1855"/>
        <end position="1876"/>
    </location>
</feature>
<protein>
    <recommendedName>
        <fullName evidence="5">HOOK N-terminal domain-containing protein</fullName>
    </recommendedName>
</protein>
<feature type="coiled-coil region" evidence="1">
    <location>
        <begin position="1004"/>
        <end position="1092"/>
    </location>
</feature>
<feature type="region of interest" description="Disordered" evidence="2">
    <location>
        <begin position="1509"/>
        <end position="1531"/>
    </location>
</feature>
<feature type="compositionally biased region" description="Low complexity" evidence="2">
    <location>
        <begin position="1809"/>
        <end position="1825"/>
    </location>
</feature>
<feature type="coiled-coil region" evidence="1">
    <location>
        <begin position="575"/>
        <end position="780"/>
    </location>
</feature>
<comment type="caution">
    <text evidence="3">The sequence shown here is derived from an EMBL/GenBank/DDBJ whole genome shotgun (WGS) entry which is preliminary data.</text>
</comment>
<feature type="coiled-coil region" evidence="1">
    <location>
        <begin position="847"/>
        <end position="944"/>
    </location>
</feature>
<feature type="region of interest" description="Disordered" evidence="2">
    <location>
        <begin position="1774"/>
        <end position="1829"/>
    </location>
</feature>